<sequence>MLSCNGHTLKGEMVYGFAGHVWNNDKKSLKLLAKYGEWIKTFSYPAKNTVIRTLDGRIFKVKVINIAGDYFLFNGWLDLLTSLKLPSNSWVVFQYEEALSSFRLFYFYQDISIAPSEYFYYKSGNVKDRDNCMYVNRLFVHHKMLNTCPSYPVVVRSSGKRKWFVHMDVIDNELYITTGWSWIKKEMFITDDHLVVFEMLDLRTFEISVFSCKPALLTYPPELCVTKQEPTDEFIEVSDDEVPNPIAELGVEQNQDDEVPVTFRVDNHYAQDHGLDRKLALTIKDNAGGTWDVAIGIEHCRIENRSKRVYQKNSNPYQRRKQ</sequence>
<protein>
    <submittedName>
        <fullName evidence="6">Transcription factor B3-Domain family</fullName>
    </submittedName>
</protein>
<reference evidence="6" key="1">
    <citation type="journal article" date="2017" name="Nature">
        <title>The sunflower genome provides insights into oil metabolism, flowering and Asterid evolution.</title>
        <authorList>
            <person name="Badouin H."/>
            <person name="Gouzy J."/>
            <person name="Grassa C.J."/>
            <person name="Murat F."/>
            <person name="Staton S.E."/>
            <person name="Cottret L."/>
            <person name="Lelandais-Briere C."/>
            <person name="Owens G.L."/>
            <person name="Carrere S."/>
            <person name="Mayjonade B."/>
            <person name="Legrand L."/>
            <person name="Gill N."/>
            <person name="Kane N.C."/>
            <person name="Bowers J.E."/>
            <person name="Hubner S."/>
            <person name="Bellec A."/>
            <person name="Berard A."/>
            <person name="Berges H."/>
            <person name="Blanchet N."/>
            <person name="Boniface M.C."/>
            <person name="Brunel D."/>
            <person name="Catrice O."/>
            <person name="Chaidir N."/>
            <person name="Claudel C."/>
            <person name="Donnadieu C."/>
            <person name="Faraut T."/>
            <person name="Fievet G."/>
            <person name="Helmstetter N."/>
            <person name="King M."/>
            <person name="Knapp S.J."/>
            <person name="Lai Z."/>
            <person name="Le Paslier M.C."/>
            <person name="Lippi Y."/>
            <person name="Lorenzon L."/>
            <person name="Mandel J.R."/>
            <person name="Marage G."/>
            <person name="Marchand G."/>
            <person name="Marquand E."/>
            <person name="Bret-Mestries E."/>
            <person name="Morien E."/>
            <person name="Nambeesan S."/>
            <person name="Nguyen T."/>
            <person name="Pegot-Espagnet P."/>
            <person name="Pouilly N."/>
            <person name="Raftis F."/>
            <person name="Sallet E."/>
            <person name="Schiex T."/>
            <person name="Thomas J."/>
            <person name="Vandecasteele C."/>
            <person name="Vares D."/>
            <person name="Vear F."/>
            <person name="Vautrin S."/>
            <person name="Crespi M."/>
            <person name="Mangin B."/>
            <person name="Burke J.M."/>
            <person name="Salse J."/>
            <person name="Munos S."/>
            <person name="Vincourt P."/>
            <person name="Rieseberg L.H."/>
            <person name="Langlade N.B."/>
        </authorList>
    </citation>
    <scope>NUCLEOTIDE SEQUENCE</scope>
    <source>
        <tissue evidence="6">Leaves</tissue>
    </source>
</reference>
<keyword evidence="7" id="KW-1185">Reference proteome</keyword>
<evidence type="ECO:0000256" key="5">
    <source>
        <dbReference type="ARBA" id="ARBA00023242"/>
    </source>
</evidence>
<keyword evidence="4" id="KW-0804">Transcription</keyword>
<dbReference type="EMBL" id="MNCJ02000328">
    <property type="protein sequence ID" value="KAF5772200.1"/>
    <property type="molecule type" value="Genomic_DNA"/>
</dbReference>
<dbReference type="Gene3D" id="2.40.330.10">
    <property type="entry name" value="DNA-binding pseudobarrel domain"/>
    <property type="match status" value="1"/>
</dbReference>
<evidence type="ECO:0000256" key="1">
    <source>
        <dbReference type="ARBA" id="ARBA00004123"/>
    </source>
</evidence>
<dbReference type="SUPFAM" id="SSF101936">
    <property type="entry name" value="DNA-binding pseudobarrel domain"/>
    <property type="match status" value="1"/>
</dbReference>
<accession>A0A9K3EE29</accession>
<dbReference type="GO" id="GO:0003677">
    <property type="term" value="F:DNA binding"/>
    <property type="evidence" value="ECO:0007669"/>
    <property type="project" value="UniProtKB-KW"/>
</dbReference>
<keyword evidence="5" id="KW-0539">Nucleus</keyword>
<gene>
    <name evidence="6" type="ORF">HanXRQr2_Chr13g0574021</name>
</gene>
<keyword evidence="2" id="KW-0805">Transcription regulation</keyword>
<comment type="subcellular location">
    <subcellularLocation>
        <location evidence="1">Nucleus</location>
    </subcellularLocation>
</comment>
<dbReference type="AlphaFoldDB" id="A0A9K3EE29"/>
<evidence type="ECO:0000256" key="2">
    <source>
        <dbReference type="ARBA" id="ARBA00023015"/>
    </source>
</evidence>
<evidence type="ECO:0000256" key="3">
    <source>
        <dbReference type="ARBA" id="ARBA00023125"/>
    </source>
</evidence>
<dbReference type="InterPro" id="IPR050655">
    <property type="entry name" value="Plant_B3_domain"/>
</dbReference>
<dbReference type="PANTHER" id="PTHR31920:SF132">
    <property type="entry name" value="TF-B3 DOMAIN-CONTAINING PROTEIN"/>
    <property type="match status" value="1"/>
</dbReference>
<dbReference type="PANTHER" id="PTHR31920">
    <property type="entry name" value="B3 DOMAIN-CONTAINING"/>
    <property type="match status" value="1"/>
</dbReference>
<reference evidence="6" key="2">
    <citation type="submission" date="2020-06" db="EMBL/GenBank/DDBJ databases">
        <title>Helianthus annuus Genome sequencing and assembly Release 2.</title>
        <authorList>
            <person name="Gouzy J."/>
            <person name="Langlade N."/>
            <person name="Munos S."/>
        </authorList>
    </citation>
    <scope>NUCLEOTIDE SEQUENCE</scope>
    <source>
        <tissue evidence="6">Leaves</tissue>
    </source>
</reference>
<dbReference type="Gramene" id="mRNA:HanXRQr2_Chr13g0574021">
    <property type="protein sequence ID" value="mRNA:HanXRQr2_Chr13g0574021"/>
    <property type="gene ID" value="HanXRQr2_Chr13g0574021"/>
</dbReference>
<dbReference type="Proteomes" id="UP000215914">
    <property type="component" value="Unassembled WGS sequence"/>
</dbReference>
<proteinExistence type="predicted"/>
<comment type="caution">
    <text evidence="6">The sequence shown here is derived from an EMBL/GenBank/DDBJ whole genome shotgun (WGS) entry which is preliminary data.</text>
</comment>
<evidence type="ECO:0000256" key="4">
    <source>
        <dbReference type="ARBA" id="ARBA00023163"/>
    </source>
</evidence>
<evidence type="ECO:0000313" key="6">
    <source>
        <dbReference type="EMBL" id="KAF5772200.1"/>
    </source>
</evidence>
<dbReference type="GO" id="GO:0005634">
    <property type="term" value="C:nucleus"/>
    <property type="evidence" value="ECO:0007669"/>
    <property type="project" value="UniProtKB-SubCell"/>
</dbReference>
<dbReference type="InterPro" id="IPR015300">
    <property type="entry name" value="DNA-bd_pseudobarrel_sf"/>
</dbReference>
<name>A0A9K3EE29_HELAN</name>
<evidence type="ECO:0000313" key="7">
    <source>
        <dbReference type="Proteomes" id="UP000215914"/>
    </source>
</evidence>
<keyword evidence="3" id="KW-0238">DNA-binding</keyword>
<organism evidence="6 7">
    <name type="scientific">Helianthus annuus</name>
    <name type="common">Common sunflower</name>
    <dbReference type="NCBI Taxonomy" id="4232"/>
    <lineage>
        <taxon>Eukaryota</taxon>
        <taxon>Viridiplantae</taxon>
        <taxon>Streptophyta</taxon>
        <taxon>Embryophyta</taxon>
        <taxon>Tracheophyta</taxon>
        <taxon>Spermatophyta</taxon>
        <taxon>Magnoliopsida</taxon>
        <taxon>eudicotyledons</taxon>
        <taxon>Gunneridae</taxon>
        <taxon>Pentapetalae</taxon>
        <taxon>asterids</taxon>
        <taxon>campanulids</taxon>
        <taxon>Asterales</taxon>
        <taxon>Asteraceae</taxon>
        <taxon>Asteroideae</taxon>
        <taxon>Heliantheae alliance</taxon>
        <taxon>Heliantheae</taxon>
        <taxon>Helianthus</taxon>
    </lineage>
</organism>